<dbReference type="Pfam" id="PF08276">
    <property type="entry name" value="PAN_2"/>
    <property type="match status" value="1"/>
</dbReference>
<dbReference type="AlphaFoldDB" id="A0A9E7H8F2"/>
<keyword evidence="6" id="KW-0597">Phosphoprotein</keyword>
<dbReference type="Gene3D" id="2.90.10.10">
    <property type="entry name" value="Bulb-type lectin domain"/>
    <property type="match status" value="1"/>
</dbReference>
<dbReference type="InterPro" id="IPR035446">
    <property type="entry name" value="SLSG/EP1"/>
</dbReference>
<dbReference type="GO" id="GO:0051707">
    <property type="term" value="P:response to other organism"/>
    <property type="evidence" value="ECO:0007669"/>
    <property type="project" value="UniProtKB-ARBA"/>
</dbReference>
<evidence type="ECO:0000256" key="7">
    <source>
        <dbReference type="ARBA" id="ARBA00022679"/>
    </source>
</evidence>
<dbReference type="GO" id="GO:0048544">
    <property type="term" value="P:recognition of pollen"/>
    <property type="evidence" value="ECO:0007669"/>
    <property type="project" value="InterPro"/>
</dbReference>
<dbReference type="InterPro" id="IPR003609">
    <property type="entry name" value="Pan_app"/>
</dbReference>
<dbReference type="PROSITE" id="PS50927">
    <property type="entry name" value="BULB_LECTIN"/>
    <property type="match status" value="1"/>
</dbReference>
<dbReference type="GO" id="GO:0004674">
    <property type="term" value="F:protein serine/threonine kinase activity"/>
    <property type="evidence" value="ECO:0007669"/>
    <property type="project" value="UniProtKB-KW"/>
</dbReference>
<evidence type="ECO:0000256" key="19">
    <source>
        <dbReference type="ARBA" id="ARBA00047899"/>
    </source>
</evidence>
<keyword evidence="5" id="KW-0723">Serine/threonine-protein kinase</keyword>
<dbReference type="PANTHER" id="PTHR32444">
    <property type="entry name" value="BULB-TYPE LECTIN DOMAIN-CONTAINING PROTEIN"/>
    <property type="match status" value="1"/>
</dbReference>
<evidence type="ECO:0000256" key="4">
    <source>
        <dbReference type="ARBA" id="ARBA00022475"/>
    </source>
</evidence>
<keyword evidence="9" id="KW-0732">Signal</keyword>
<dbReference type="InterPro" id="IPR001480">
    <property type="entry name" value="Bulb-type_lectin_dom"/>
</dbReference>
<dbReference type="CDD" id="cd00028">
    <property type="entry name" value="B_lectin"/>
    <property type="match status" value="1"/>
</dbReference>
<sequence>MARLPLYAITLLLSSASYLLLCASYDRLTPGEFISLNETLASTGGAFALGFFSLTNSTTDLYVGMWYNNIPEKSVIWVANREKPIIDSSATLRISDDSNLVVVDAKGGLLWSSNLSGLGEPGSEAAAVLLNSGNLVLQADSNSMLWQSIDHPTDTILPGMKIQYNRSSHSAIYITSWKEADDPSPGDYSFGVDPITCLQGLVWWKSKPYWRTQVWTGNSFTGNRLPNSNSMGYIAVIADEDAISVTPTVSDGSPHIRYTMNYSGRVELLIWDDSSKHWRTYWSTPKDGCERYGWCGGFAYCDTTSSVPECRCLGGFEPKVESEWESGKNSAGCIRKKALRCGDDGDGFVRVGSMKLPDHFVSLNITNISGCRSQCLANCSCTAYAYSDLPAGNATISRCLVWMGELIDNMISSAGQDLYLRLMGSSLDSKGDSNESE</sequence>
<dbReference type="Proteomes" id="UP001055439">
    <property type="component" value="Chromosome 8"/>
</dbReference>
<evidence type="ECO:0000256" key="16">
    <source>
        <dbReference type="ARBA" id="ARBA00023157"/>
    </source>
</evidence>
<keyword evidence="13" id="KW-0067">ATP-binding</keyword>
<evidence type="ECO:0000313" key="24">
    <source>
        <dbReference type="Proteomes" id="UP001055439"/>
    </source>
</evidence>
<dbReference type="InterPro" id="IPR000858">
    <property type="entry name" value="S_locus_glycoprot_dom"/>
</dbReference>
<dbReference type="PANTHER" id="PTHR32444:SF118">
    <property type="entry name" value="OS09G0551150 PROTEIN"/>
    <property type="match status" value="1"/>
</dbReference>
<dbReference type="EC" id="2.7.11.1" evidence="3"/>
<feature type="domain" description="Bulb-type lectin" evidence="21">
    <location>
        <begin position="25"/>
        <end position="150"/>
    </location>
</feature>
<comment type="function">
    <text evidence="1">Involved in sporophytic self-incompatibility system (the inability of flowering plants to achieve self-fertilization).</text>
</comment>
<dbReference type="GO" id="GO:0005524">
    <property type="term" value="F:ATP binding"/>
    <property type="evidence" value="ECO:0007669"/>
    <property type="project" value="UniProtKB-KW"/>
</dbReference>
<dbReference type="SUPFAM" id="SSF51110">
    <property type="entry name" value="alpha-D-mannose-specific plant lectins"/>
    <property type="match status" value="1"/>
</dbReference>
<dbReference type="PROSITE" id="PS50948">
    <property type="entry name" value="PAN"/>
    <property type="match status" value="1"/>
</dbReference>
<evidence type="ECO:0000256" key="20">
    <source>
        <dbReference type="ARBA" id="ARBA00048679"/>
    </source>
</evidence>
<keyword evidence="16" id="KW-1015">Disulfide bond</keyword>
<comment type="catalytic activity">
    <reaction evidence="20">
        <text>L-seryl-[protein] + ATP = O-phospho-L-seryl-[protein] + ADP + H(+)</text>
        <dbReference type="Rhea" id="RHEA:17989"/>
        <dbReference type="Rhea" id="RHEA-COMP:9863"/>
        <dbReference type="Rhea" id="RHEA-COMP:11604"/>
        <dbReference type="ChEBI" id="CHEBI:15378"/>
        <dbReference type="ChEBI" id="CHEBI:29999"/>
        <dbReference type="ChEBI" id="CHEBI:30616"/>
        <dbReference type="ChEBI" id="CHEBI:83421"/>
        <dbReference type="ChEBI" id="CHEBI:456216"/>
        <dbReference type="EC" id="2.7.11.1"/>
    </reaction>
</comment>
<dbReference type="InterPro" id="IPR036426">
    <property type="entry name" value="Bulb-type_lectin_dom_sf"/>
</dbReference>
<dbReference type="GO" id="GO:0030246">
    <property type="term" value="F:carbohydrate binding"/>
    <property type="evidence" value="ECO:0007669"/>
    <property type="project" value="UniProtKB-KW"/>
</dbReference>
<evidence type="ECO:0000256" key="12">
    <source>
        <dbReference type="ARBA" id="ARBA00022777"/>
    </source>
</evidence>
<evidence type="ECO:0000256" key="18">
    <source>
        <dbReference type="ARBA" id="ARBA00023180"/>
    </source>
</evidence>
<feature type="domain" description="Apple" evidence="22">
    <location>
        <begin position="341"/>
        <end position="423"/>
    </location>
</feature>
<keyword evidence="8" id="KW-0812">Transmembrane</keyword>
<keyword evidence="14" id="KW-1133">Transmembrane helix</keyword>
<accession>A0A9E7H8F2</accession>
<keyword evidence="12 23" id="KW-0418">Kinase</keyword>
<name>A0A9E7H8F2_9LILI</name>
<evidence type="ECO:0000256" key="2">
    <source>
        <dbReference type="ARBA" id="ARBA00004251"/>
    </source>
</evidence>
<dbReference type="PIRSF" id="PIRSF002686">
    <property type="entry name" value="SLG"/>
    <property type="match status" value="1"/>
</dbReference>
<keyword evidence="17" id="KW-0675">Receptor</keyword>
<dbReference type="OrthoDB" id="673608at2759"/>
<keyword evidence="15" id="KW-0472">Membrane</keyword>
<dbReference type="Pfam" id="PF01453">
    <property type="entry name" value="B_lectin"/>
    <property type="match status" value="1"/>
</dbReference>
<evidence type="ECO:0000259" key="22">
    <source>
        <dbReference type="PROSITE" id="PS50948"/>
    </source>
</evidence>
<evidence type="ECO:0000256" key="11">
    <source>
        <dbReference type="ARBA" id="ARBA00022741"/>
    </source>
</evidence>
<protein>
    <recommendedName>
        <fullName evidence="3">non-specific serine/threonine protein kinase</fullName>
        <ecNumber evidence="3">2.7.11.1</ecNumber>
    </recommendedName>
</protein>
<keyword evidence="4" id="KW-1003">Cell membrane</keyword>
<evidence type="ECO:0000256" key="3">
    <source>
        <dbReference type="ARBA" id="ARBA00012513"/>
    </source>
</evidence>
<dbReference type="CDD" id="cd01098">
    <property type="entry name" value="PAN_AP_plant"/>
    <property type="match status" value="1"/>
</dbReference>
<gene>
    <name evidence="23" type="ORF">MUK42_34956</name>
</gene>
<comment type="catalytic activity">
    <reaction evidence="19">
        <text>L-threonyl-[protein] + ATP = O-phospho-L-threonyl-[protein] + ADP + H(+)</text>
        <dbReference type="Rhea" id="RHEA:46608"/>
        <dbReference type="Rhea" id="RHEA-COMP:11060"/>
        <dbReference type="Rhea" id="RHEA-COMP:11605"/>
        <dbReference type="ChEBI" id="CHEBI:15378"/>
        <dbReference type="ChEBI" id="CHEBI:30013"/>
        <dbReference type="ChEBI" id="CHEBI:30616"/>
        <dbReference type="ChEBI" id="CHEBI:61977"/>
        <dbReference type="ChEBI" id="CHEBI:456216"/>
        <dbReference type="EC" id="2.7.11.1"/>
    </reaction>
</comment>
<proteinExistence type="predicted"/>
<evidence type="ECO:0000256" key="13">
    <source>
        <dbReference type="ARBA" id="ARBA00022840"/>
    </source>
</evidence>
<evidence type="ECO:0000256" key="6">
    <source>
        <dbReference type="ARBA" id="ARBA00022553"/>
    </source>
</evidence>
<keyword evidence="24" id="KW-1185">Reference proteome</keyword>
<evidence type="ECO:0000256" key="8">
    <source>
        <dbReference type="ARBA" id="ARBA00022692"/>
    </source>
</evidence>
<evidence type="ECO:0000256" key="9">
    <source>
        <dbReference type="ARBA" id="ARBA00022729"/>
    </source>
</evidence>
<comment type="subcellular location">
    <subcellularLocation>
        <location evidence="2">Cell membrane</location>
        <topology evidence="2">Single-pass type I membrane protein</topology>
    </subcellularLocation>
</comment>
<evidence type="ECO:0000313" key="23">
    <source>
        <dbReference type="EMBL" id="URE25502.1"/>
    </source>
</evidence>
<dbReference type="FunFam" id="2.90.10.10:FF:000009">
    <property type="entry name" value="Receptor-like serine/threonine-protein kinase SD1-8"/>
    <property type="match status" value="1"/>
</dbReference>
<dbReference type="SMART" id="SM00108">
    <property type="entry name" value="B_lectin"/>
    <property type="match status" value="1"/>
</dbReference>
<dbReference type="GO" id="GO:0005886">
    <property type="term" value="C:plasma membrane"/>
    <property type="evidence" value="ECO:0007669"/>
    <property type="project" value="UniProtKB-SubCell"/>
</dbReference>
<evidence type="ECO:0000256" key="15">
    <source>
        <dbReference type="ARBA" id="ARBA00023136"/>
    </source>
</evidence>
<dbReference type="SMART" id="SM00473">
    <property type="entry name" value="PAN_AP"/>
    <property type="match status" value="1"/>
</dbReference>
<organism evidence="23 24">
    <name type="scientific">Musa troglodytarum</name>
    <name type="common">fe'i banana</name>
    <dbReference type="NCBI Taxonomy" id="320322"/>
    <lineage>
        <taxon>Eukaryota</taxon>
        <taxon>Viridiplantae</taxon>
        <taxon>Streptophyta</taxon>
        <taxon>Embryophyta</taxon>
        <taxon>Tracheophyta</taxon>
        <taxon>Spermatophyta</taxon>
        <taxon>Magnoliopsida</taxon>
        <taxon>Liliopsida</taxon>
        <taxon>Zingiberales</taxon>
        <taxon>Musaceae</taxon>
        <taxon>Musa</taxon>
    </lineage>
</organism>
<dbReference type="EMBL" id="CP097510">
    <property type="protein sequence ID" value="URE25502.1"/>
    <property type="molecule type" value="Genomic_DNA"/>
</dbReference>
<keyword evidence="11" id="KW-0547">Nucleotide-binding</keyword>
<dbReference type="Pfam" id="PF00954">
    <property type="entry name" value="S_locus_glycop"/>
    <property type="match status" value="1"/>
</dbReference>
<keyword evidence="10" id="KW-0430">Lectin</keyword>
<evidence type="ECO:0000256" key="17">
    <source>
        <dbReference type="ARBA" id="ARBA00023170"/>
    </source>
</evidence>
<reference evidence="23" key="1">
    <citation type="submission" date="2022-05" db="EMBL/GenBank/DDBJ databases">
        <title>The Musa troglodytarum L. genome provides insights into the mechanism of non-climacteric behaviour and enrichment of carotenoids.</title>
        <authorList>
            <person name="Wang J."/>
        </authorList>
    </citation>
    <scope>NUCLEOTIDE SEQUENCE</scope>
    <source>
        <tissue evidence="23">Leaf</tissue>
    </source>
</reference>
<evidence type="ECO:0000256" key="10">
    <source>
        <dbReference type="ARBA" id="ARBA00022734"/>
    </source>
</evidence>
<evidence type="ECO:0000259" key="21">
    <source>
        <dbReference type="PROSITE" id="PS50927"/>
    </source>
</evidence>
<evidence type="ECO:0000256" key="14">
    <source>
        <dbReference type="ARBA" id="ARBA00022989"/>
    </source>
</evidence>
<evidence type="ECO:0000256" key="5">
    <source>
        <dbReference type="ARBA" id="ARBA00022527"/>
    </source>
</evidence>
<keyword evidence="18" id="KW-0325">Glycoprotein</keyword>
<evidence type="ECO:0000256" key="1">
    <source>
        <dbReference type="ARBA" id="ARBA00003061"/>
    </source>
</evidence>
<keyword evidence="7" id="KW-0808">Transferase</keyword>